<evidence type="ECO:0000313" key="9">
    <source>
        <dbReference type="Proteomes" id="UP000606490"/>
    </source>
</evidence>
<keyword evidence="9" id="KW-1185">Reference proteome</keyword>
<evidence type="ECO:0000256" key="1">
    <source>
        <dbReference type="ARBA" id="ARBA00008751"/>
    </source>
</evidence>
<sequence length="448" mass="49996">MAEGMDFAGLVDLGAGTVERAAFTDPAIFAAEQERIFARAWLFLGHESQIPEPEDFFTSRMGTESVIVARDRDGQVHALLNSCTHRGMKVCRHDYGKAKVFTCPYHGWSFSNDGRLAGVPGALVGVPHFDKAYRAELRREDWGLSRAPRLALYKGTIWASWDQRAPDFLDYLGDMHRYLDYALDARDGSPGGSRTVAGVQKWRVNCNWKFAPENFIGDMYHDISHRSVDMVGIGPAGGRGRRAAFRPRLAIGFPGRGHGLLGELPTTETEPYNDAWALYPEVNDWHRAAHEARMARLAGQPRVAMSVGTIFPNMSFHGRQPRTIAVAHPVSPTVTEIWRWCLEDAAAPEAVNEAARSYFLRYSGPGGMTESDDMENWSYATTASQGPIARRRPYNYQMGMGHARPAPGLREAVECGELTEENARIFHGRWADFMRGTPWPMQVPHAAE</sequence>
<dbReference type="InterPro" id="IPR015879">
    <property type="entry name" value="Ring_hydroxy_dOase_asu_C_dom"/>
</dbReference>
<dbReference type="PROSITE" id="PS51296">
    <property type="entry name" value="RIESKE"/>
    <property type="match status" value="1"/>
</dbReference>
<name>A0ABS1V5R8_9PROT</name>
<keyword evidence="2" id="KW-0001">2Fe-2S</keyword>
<proteinExistence type="inferred from homology"/>
<evidence type="ECO:0000256" key="6">
    <source>
        <dbReference type="ARBA" id="ARBA00023014"/>
    </source>
</evidence>
<dbReference type="InterPro" id="IPR036922">
    <property type="entry name" value="Rieske_2Fe-2S_sf"/>
</dbReference>
<dbReference type="EMBL" id="JAEUXJ010000007">
    <property type="protein sequence ID" value="MBL6457031.1"/>
    <property type="molecule type" value="Genomic_DNA"/>
</dbReference>
<dbReference type="PRINTS" id="PR00090">
    <property type="entry name" value="RNGDIOXGNASE"/>
</dbReference>
<feature type="domain" description="Rieske" evidence="7">
    <location>
        <begin position="42"/>
        <end position="122"/>
    </location>
</feature>
<dbReference type="InterPro" id="IPR001663">
    <property type="entry name" value="Rng_hydr_dOase-A"/>
</dbReference>
<evidence type="ECO:0000256" key="4">
    <source>
        <dbReference type="ARBA" id="ARBA00023002"/>
    </source>
</evidence>
<dbReference type="Gene3D" id="3.90.380.10">
    <property type="entry name" value="Naphthalene 1,2-dioxygenase Alpha Subunit, Chain A, domain 1"/>
    <property type="match status" value="1"/>
</dbReference>
<dbReference type="RefSeq" id="WP_202826774.1">
    <property type="nucleotide sequence ID" value="NZ_JAEUXJ010000007.1"/>
</dbReference>
<evidence type="ECO:0000256" key="2">
    <source>
        <dbReference type="ARBA" id="ARBA00022714"/>
    </source>
</evidence>
<evidence type="ECO:0000259" key="7">
    <source>
        <dbReference type="PROSITE" id="PS51296"/>
    </source>
</evidence>
<keyword evidence="6" id="KW-0411">Iron-sulfur</keyword>
<dbReference type="Pfam" id="PF00355">
    <property type="entry name" value="Rieske"/>
    <property type="match status" value="1"/>
</dbReference>
<evidence type="ECO:0000313" key="8">
    <source>
        <dbReference type="EMBL" id="MBL6457031.1"/>
    </source>
</evidence>
<keyword evidence="4" id="KW-0560">Oxidoreductase</keyword>
<comment type="similarity">
    <text evidence="1">Belongs to the bacterial ring-hydroxylating dioxygenase alpha subunit family.</text>
</comment>
<dbReference type="PANTHER" id="PTHR43756:SF1">
    <property type="entry name" value="3-PHENYLPROPIONATE_CINNAMIC ACID DIOXYGENASE SUBUNIT ALPHA"/>
    <property type="match status" value="1"/>
</dbReference>
<dbReference type="Proteomes" id="UP000606490">
    <property type="component" value="Unassembled WGS sequence"/>
</dbReference>
<accession>A0ABS1V5R8</accession>
<keyword evidence="3" id="KW-0479">Metal-binding</keyword>
<dbReference type="InterPro" id="IPR017941">
    <property type="entry name" value="Rieske_2Fe-2S"/>
</dbReference>
<evidence type="ECO:0000256" key="5">
    <source>
        <dbReference type="ARBA" id="ARBA00023004"/>
    </source>
</evidence>
<dbReference type="Gene3D" id="2.102.10.10">
    <property type="entry name" value="Rieske [2Fe-2S] iron-sulphur domain"/>
    <property type="match status" value="1"/>
</dbReference>
<evidence type="ECO:0000256" key="3">
    <source>
        <dbReference type="ARBA" id="ARBA00022723"/>
    </source>
</evidence>
<protein>
    <submittedName>
        <fullName evidence="8">Rieske 2Fe-2S domain-containing protein</fullName>
    </submittedName>
</protein>
<dbReference type="SUPFAM" id="SSF55961">
    <property type="entry name" value="Bet v1-like"/>
    <property type="match status" value="1"/>
</dbReference>
<dbReference type="SUPFAM" id="SSF50022">
    <property type="entry name" value="ISP domain"/>
    <property type="match status" value="1"/>
</dbReference>
<comment type="caution">
    <text evidence="8">The sequence shown here is derived from an EMBL/GenBank/DDBJ whole genome shotgun (WGS) entry which is preliminary data.</text>
</comment>
<dbReference type="PANTHER" id="PTHR43756">
    <property type="entry name" value="CHOLINE MONOOXYGENASE, CHLOROPLASTIC"/>
    <property type="match status" value="1"/>
</dbReference>
<gene>
    <name evidence="8" type="ORF">JMJ55_16975</name>
</gene>
<keyword evidence="5" id="KW-0408">Iron</keyword>
<organism evidence="8 9">
    <name type="scientific">Belnapia mucosa</name>
    <dbReference type="NCBI Taxonomy" id="2804532"/>
    <lineage>
        <taxon>Bacteria</taxon>
        <taxon>Pseudomonadati</taxon>
        <taxon>Pseudomonadota</taxon>
        <taxon>Alphaproteobacteria</taxon>
        <taxon>Acetobacterales</taxon>
        <taxon>Roseomonadaceae</taxon>
        <taxon>Belnapia</taxon>
    </lineage>
</organism>
<dbReference type="Pfam" id="PF00848">
    <property type="entry name" value="Ring_hydroxyl_A"/>
    <property type="match status" value="1"/>
</dbReference>
<reference evidence="8 9" key="1">
    <citation type="submission" date="2021-01" db="EMBL/GenBank/DDBJ databases">
        <title>Belnapia mucosa sp. nov. and Belnapia arida sp. nov., isolated from the Tabernas Desert (Almeria, Spain).</title>
        <authorList>
            <person name="Molina-Menor E."/>
            <person name="Vidal-Verdu A."/>
            <person name="Calonge A."/>
            <person name="Satari L."/>
            <person name="Pereto Magraner J."/>
            <person name="Porcar Miralles M."/>
        </authorList>
    </citation>
    <scope>NUCLEOTIDE SEQUENCE [LARGE SCALE GENOMIC DNA]</scope>
    <source>
        <strain evidence="8 9">T6</strain>
    </source>
</reference>